<dbReference type="PANTHER" id="PTHR31672:SF13">
    <property type="entry name" value="F-BOX PROTEIN CPR30-LIKE"/>
    <property type="match status" value="1"/>
</dbReference>
<dbReference type="InterPro" id="IPR050796">
    <property type="entry name" value="SCF_F-box_component"/>
</dbReference>
<dbReference type="Pfam" id="PF00646">
    <property type="entry name" value="F-box"/>
    <property type="match status" value="1"/>
</dbReference>
<accession>A0A6N2AH28</accession>
<dbReference type="InterPro" id="IPR001810">
    <property type="entry name" value="F-box_dom"/>
</dbReference>
<dbReference type="InterPro" id="IPR036047">
    <property type="entry name" value="F-box-like_dom_sf"/>
</dbReference>
<dbReference type="Gene3D" id="1.20.1280.50">
    <property type="match status" value="1"/>
</dbReference>
<dbReference type="PANTHER" id="PTHR31672">
    <property type="entry name" value="BNACNNG10540D PROTEIN"/>
    <property type="match status" value="1"/>
</dbReference>
<dbReference type="InterPro" id="IPR017451">
    <property type="entry name" value="F-box-assoc_interact_dom"/>
</dbReference>
<dbReference type="PROSITE" id="PS50181">
    <property type="entry name" value="FBOX"/>
    <property type="match status" value="1"/>
</dbReference>
<feature type="domain" description="F-box" evidence="1">
    <location>
        <begin position="10"/>
        <end position="56"/>
    </location>
</feature>
<dbReference type="Pfam" id="PF07734">
    <property type="entry name" value="FBA_1"/>
    <property type="match status" value="1"/>
</dbReference>
<sequence length="403" mass="47120">MESEGSHLEPKQILILPVELIIEILSRLAVKSLLRFKCVSSQWSCLISSPNFIKTHLKLFTNNKDFIHNRLLLTFIQPHRHLMDCSINSLLYDSDPKTFQLDYPMQNRRKLLKVLGSVNGLICLSIGKDLILWNPSIRKFKKFRDPQCGCYVLHGFGYDELRDDYNLVLISKEEVRLYSSNSDSCRTLVHDRSVRAIREKNGIFVKGKLHWAKSLSEDQDQYQHSYNDWDIICIDVTDGEWGKVEKPYYGEGDFDLTPSVGVLGSDLSILCNYHSLQTDVWMMKEYGVKESWTKMYTMNRPNGHPEGYRFSPLFCGMSNKGEIFFEDDQSTFIIYDPKNESFIGQKVIIDGYRFWEASIYIDESLVWPVSQKGMMQSGILRSLRKQTRYEQRVQQPRRWEIPK</sequence>
<protein>
    <recommendedName>
        <fullName evidence="1">F-box domain-containing protein</fullName>
    </recommendedName>
</protein>
<comment type="caution">
    <text evidence="2">The sequence shown here is derived from an EMBL/GenBank/DDBJ whole genome shotgun (WGS) entry which is preliminary data.</text>
</comment>
<evidence type="ECO:0000259" key="1">
    <source>
        <dbReference type="PROSITE" id="PS50181"/>
    </source>
</evidence>
<evidence type="ECO:0000313" key="2">
    <source>
        <dbReference type="EMBL" id="TMW81019.1"/>
    </source>
</evidence>
<proteinExistence type="predicted"/>
<organism evidence="2">
    <name type="scientific">Solanum chilense</name>
    <name type="common">Tomato</name>
    <name type="synonym">Lycopersicon chilense</name>
    <dbReference type="NCBI Taxonomy" id="4083"/>
    <lineage>
        <taxon>Eukaryota</taxon>
        <taxon>Viridiplantae</taxon>
        <taxon>Streptophyta</taxon>
        <taxon>Embryophyta</taxon>
        <taxon>Tracheophyta</taxon>
        <taxon>Spermatophyta</taxon>
        <taxon>Magnoliopsida</taxon>
        <taxon>eudicotyledons</taxon>
        <taxon>Gunneridae</taxon>
        <taxon>Pentapetalae</taxon>
        <taxon>asterids</taxon>
        <taxon>lamiids</taxon>
        <taxon>Solanales</taxon>
        <taxon>Solanaceae</taxon>
        <taxon>Solanoideae</taxon>
        <taxon>Solaneae</taxon>
        <taxon>Solanum</taxon>
        <taxon>Solanum subgen. Lycopersicon</taxon>
    </lineage>
</organism>
<dbReference type="SUPFAM" id="SSF81383">
    <property type="entry name" value="F-box domain"/>
    <property type="match status" value="1"/>
</dbReference>
<reference evidence="2" key="1">
    <citation type="submission" date="2019-05" db="EMBL/GenBank/DDBJ databases">
        <title>The de novo reference genome and transcriptome assemblies of the wild tomato species Solanum chilense.</title>
        <authorList>
            <person name="Stam R."/>
            <person name="Nosenko T."/>
            <person name="Hoerger A.C."/>
            <person name="Stephan W."/>
            <person name="Seidel M.A."/>
            <person name="Kuhn J.M.M."/>
            <person name="Haberer G."/>
            <person name="Tellier A."/>
        </authorList>
    </citation>
    <scope>NUCLEOTIDE SEQUENCE</scope>
    <source>
        <tissue evidence="2">Mature leaves</tissue>
    </source>
</reference>
<dbReference type="InterPro" id="IPR006527">
    <property type="entry name" value="F-box-assoc_dom_typ1"/>
</dbReference>
<dbReference type="EMBL" id="RXGB01032479">
    <property type="protein sequence ID" value="TMW81019.1"/>
    <property type="molecule type" value="Genomic_DNA"/>
</dbReference>
<dbReference type="AlphaFoldDB" id="A0A6N2AH28"/>
<dbReference type="NCBIfam" id="TIGR01640">
    <property type="entry name" value="F_box_assoc_1"/>
    <property type="match status" value="1"/>
</dbReference>
<name>A0A6N2AH28_SOLCI</name>
<dbReference type="CDD" id="cd22157">
    <property type="entry name" value="F-box_AtFBW1-like"/>
    <property type="match status" value="1"/>
</dbReference>
<dbReference type="SMART" id="SM00256">
    <property type="entry name" value="FBOX"/>
    <property type="match status" value="1"/>
</dbReference>
<gene>
    <name evidence="2" type="ORF">EJD97_012707</name>
</gene>